<dbReference type="InterPro" id="IPR012674">
    <property type="entry name" value="Calycin"/>
</dbReference>
<dbReference type="Pfam" id="PF17409">
    <property type="entry name" value="MoaF_C"/>
    <property type="match status" value="1"/>
</dbReference>
<dbReference type="AlphaFoldDB" id="A0A1H4ZIK3"/>
<dbReference type="RefSeq" id="WP_072944029.1">
    <property type="nucleotide sequence ID" value="NZ_FNSV01000005.1"/>
</dbReference>
<protein>
    <submittedName>
        <fullName evidence="3">Molybdenum cofactor biosynthesis protein F</fullName>
    </submittedName>
</protein>
<dbReference type="OrthoDB" id="2560583at2"/>
<dbReference type="Pfam" id="PF10703">
    <property type="entry name" value="MoaF"/>
    <property type="match status" value="1"/>
</dbReference>
<evidence type="ECO:0000313" key="3">
    <source>
        <dbReference type="EMBL" id="SED29314.1"/>
    </source>
</evidence>
<feature type="domain" description="MoaF C-terminal" evidence="2">
    <location>
        <begin position="153"/>
        <end position="267"/>
    </location>
</feature>
<dbReference type="InterPro" id="IPR024724">
    <property type="entry name" value="MoaF_N"/>
</dbReference>
<accession>A0A1H4ZIK3</accession>
<evidence type="ECO:0000259" key="1">
    <source>
        <dbReference type="Pfam" id="PF10703"/>
    </source>
</evidence>
<feature type="domain" description="Molybdenum cofactor biosynthesis protein F N-terminal" evidence="1">
    <location>
        <begin position="13"/>
        <end position="124"/>
    </location>
</feature>
<keyword evidence="4" id="KW-1185">Reference proteome</keyword>
<reference evidence="4" key="1">
    <citation type="submission" date="2016-10" db="EMBL/GenBank/DDBJ databases">
        <authorList>
            <person name="Varghese N."/>
            <person name="Submissions S."/>
        </authorList>
    </citation>
    <scope>NUCLEOTIDE SEQUENCE [LARGE SCALE GENOMIC DNA]</scope>
    <source>
        <strain evidence="4">DSM 44498</strain>
    </source>
</reference>
<dbReference type="Gene3D" id="2.40.128.20">
    <property type="match status" value="1"/>
</dbReference>
<sequence length="273" mass="29828">MTTNSIDFSDTRTWPPLDGLAPGFDGNKAVRSSSVAGRDIVFTNSHGSRVSHRFGTATVEWSYEPGPGDPHPVISGTDDYEAFDVAEGLVYTQFHHRDDVPNTAVSLVLDFDHGRSLAIVSTIGDPAEGRTRVQHNFLQGRIEGLETRGPEPAPTTALLGRRVLWTYSDDHSYEHVYLGPHSYTWHCLAGPAAGLADTDECTTYQLRPGIYVFASREKVTPCASVTIADHRDITSLRSYGALFGLDETGELPTHFTFGAVGELLSHTVRNTHS</sequence>
<proteinExistence type="predicted"/>
<gene>
    <name evidence="3" type="ORF">SAMN04490239_7675</name>
</gene>
<dbReference type="InterPro" id="IPR035348">
    <property type="entry name" value="MoaF_C"/>
</dbReference>
<name>A0A1H4ZIK3_9NOCA</name>
<evidence type="ECO:0000313" key="4">
    <source>
        <dbReference type="Proteomes" id="UP000183561"/>
    </source>
</evidence>
<evidence type="ECO:0000259" key="2">
    <source>
        <dbReference type="Pfam" id="PF17409"/>
    </source>
</evidence>
<dbReference type="EMBL" id="FNSV01000005">
    <property type="protein sequence ID" value="SED29314.1"/>
    <property type="molecule type" value="Genomic_DNA"/>
</dbReference>
<dbReference type="Proteomes" id="UP000183561">
    <property type="component" value="Unassembled WGS sequence"/>
</dbReference>
<organism evidence="3 4">
    <name type="scientific">Rhodococcus koreensis</name>
    <dbReference type="NCBI Taxonomy" id="99653"/>
    <lineage>
        <taxon>Bacteria</taxon>
        <taxon>Bacillati</taxon>
        <taxon>Actinomycetota</taxon>
        <taxon>Actinomycetes</taxon>
        <taxon>Mycobacteriales</taxon>
        <taxon>Nocardiaceae</taxon>
        <taxon>Rhodococcus</taxon>
    </lineage>
</organism>